<sequence>MAKRASESICMDVAKIARLENVFYEKVISKSCWRMNNKEYYRIVANHNNKSLDRSVLDKNIYEEINVNSTYKFTYQKINRLFYIVAYELVETSKNDDLYLSVTTDDFENEKQMRLYVYIVCAYEACDYGNNTFSTIKVCTIIKKDDQFVQCDLIINLTNLTTFDIELHDDNKTRVTKALKRLYQLQNEWCVVSVSCLKTIVYNNVYYKMLLQPETKIEDSEHDGEIHADKPTNDYPNISYQQKIFSCYEVSSLKCELSDYVNKNTQKVNKFFKITIETPGVEKPIKIETTAFINNAKQEESKIGLQAVDMNIANNEKVFAVVHNKPGSSNNCLVSVLTYSEKENDFYSLYC</sequence>
<reference evidence="1 2" key="1">
    <citation type="submission" date="2015-03" db="EMBL/GenBank/DDBJ databases">
        <title>The complete genome sequence of Mocis sp. granulovirus.</title>
        <authorList>
            <person name="Ardisson-Araujo D.M.P."/>
            <person name="Melo F.L."/>
            <person name="Sosa-Gomez D.R."/>
            <person name="Ribeiro B.M."/>
        </authorList>
    </citation>
    <scope>NUCLEOTIDE SEQUENCE [LARGE SCALE GENOMIC DNA]</scope>
    <source>
        <strain evidence="1">Southern Brazil</strain>
    </source>
</reference>
<evidence type="ECO:0000313" key="2">
    <source>
        <dbReference type="Proteomes" id="UP000202962"/>
    </source>
</evidence>
<organism evidence="1 2">
    <name type="scientific">Mocis latipes granulovirus</name>
    <dbReference type="NCBI Taxonomy" id="2072024"/>
    <lineage>
        <taxon>Viruses</taxon>
        <taxon>Viruses incertae sedis</taxon>
        <taxon>Naldaviricetes</taxon>
        <taxon>Lefavirales</taxon>
        <taxon>Baculoviridae</taxon>
        <taxon>Betabaculovirus</taxon>
        <taxon>Betabaculovirus molatipedis</taxon>
    </lineage>
</organism>
<dbReference type="OrthoDB" id="8831at10239"/>
<accession>A0A162GX21</accession>
<dbReference type="KEGG" id="vg:27429694"/>
<proteinExistence type="predicted"/>
<name>A0A162GX21_9BBAC</name>
<protein>
    <submittedName>
        <fullName evidence="1">LEF-3</fullName>
    </submittedName>
</protein>
<keyword evidence="2" id="KW-1185">Reference proteome</keyword>
<dbReference type="EMBL" id="KR011718">
    <property type="protein sequence ID" value="AKR17529.1"/>
    <property type="molecule type" value="Genomic_DNA"/>
</dbReference>
<dbReference type="Proteomes" id="UP000202962">
    <property type="component" value="Segment"/>
</dbReference>
<evidence type="ECO:0000313" key="1">
    <source>
        <dbReference type="EMBL" id="AKR17529.1"/>
    </source>
</evidence>